<evidence type="ECO:0008006" key="4">
    <source>
        <dbReference type="Google" id="ProtNLM"/>
    </source>
</evidence>
<comment type="caution">
    <text evidence="2">The sequence shown here is derived from an EMBL/GenBank/DDBJ whole genome shotgun (WGS) entry which is preliminary data.</text>
</comment>
<feature type="transmembrane region" description="Helical" evidence="1">
    <location>
        <begin position="116"/>
        <end position="138"/>
    </location>
</feature>
<organism evidence="2 3">
    <name type="scientific">Calothrix parietina FACHB-288</name>
    <dbReference type="NCBI Taxonomy" id="2692896"/>
    <lineage>
        <taxon>Bacteria</taxon>
        <taxon>Bacillati</taxon>
        <taxon>Cyanobacteriota</taxon>
        <taxon>Cyanophyceae</taxon>
        <taxon>Nostocales</taxon>
        <taxon>Calotrichaceae</taxon>
        <taxon>Calothrix</taxon>
    </lineage>
</organism>
<reference evidence="2 3" key="1">
    <citation type="journal article" date="2020" name="ISME J.">
        <title>Comparative genomics reveals insights into cyanobacterial evolution and habitat adaptation.</title>
        <authorList>
            <person name="Chen M.Y."/>
            <person name="Teng W.K."/>
            <person name="Zhao L."/>
            <person name="Hu C.X."/>
            <person name="Zhou Y.K."/>
            <person name="Han B.P."/>
            <person name="Song L.R."/>
            <person name="Shu W.S."/>
        </authorList>
    </citation>
    <scope>NUCLEOTIDE SEQUENCE [LARGE SCALE GENOMIC DNA]</scope>
    <source>
        <strain evidence="2 3">FACHB-288</strain>
    </source>
</reference>
<protein>
    <recommendedName>
        <fullName evidence="4">Type II secretion system protein GspC N-terminal domain-containing protein</fullName>
    </recommendedName>
</protein>
<evidence type="ECO:0000313" key="2">
    <source>
        <dbReference type="EMBL" id="MBD2198843.1"/>
    </source>
</evidence>
<dbReference type="Proteomes" id="UP000658514">
    <property type="component" value="Unassembled WGS sequence"/>
</dbReference>
<dbReference type="EMBL" id="JACJQH010000048">
    <property type="protein sequence ID" value="MBD2198843.1"/>
    <property type="molecule type" value="Genomic_DNA"/>
</dbReference>
<keyword evidence="1" id="KW-0812">Transmembrane</keyword>
<proteinExistence type="predicted"/>
<dbReference type="RefSeq" id="WP_190547625.1">
    <property type="nucleotide sequence ID" value="NZ_CAWPNO010000082.1"/>
</dbReference>
<name>A0ABR8AFZ4_9CYAN</name>
<keyword evidence="1" id="KW-1133">Transmembrane helix</keyword>
<evidence type="ECO:0000256" key="1">
    <source>
        <dbReference type="SAM" id="Phobius"/>
    </source>
</evidence>
<keyword evidence="3" id="KW-1185">Reference proteome</keyword>
<keyword evidence="1" id="KW-0472">Membrane</keyword>
<gene>
    <name evidence="2" type="ORF">H6G24_25735</name>
</gene>
<sequence>MLKEASTHIIIPEPSDELITNEPWTFEVYADGLMDEIFADIDNVLDATGDFSHQTVNVEYVPLQTVKMPQIVLPDELHQSVEGVSQIREKPINPVVVDTPAKKAVIRKVKKGKSPFSGLIIVGATIIGVAIAGIIYLFNSRVLTFATSKPLTSAYIQEPQPELPKKVDVQAELVDYMLGALSIIEQQQSKNNQSYATPGNTTLSEIPKTAALPVVSEQKNLILPTPLAVNNPPPAPRITKNIVERIYIPVYQAPAPMRNVPSLLPQIPKTKSPVATVSKISRPSAVKNVLTAVRKPAKPVSVNMFAAAVRTDLKPVTVRTAPVVVGQSSNLLPTLPVVPFRAAPAQMSTPTTPTASVSTVSLQQAVLNTSQPTHILEGILELGSKSAALFKVDGTTQRFAIGENIGSSGWTLVDVSNGEAIVRRNGEVRSIYTGQRL</sequence>
<evidence type="ECO:0000313" key="3">
    <source>
        <dbReference type="Proteomes" id="UP000658514"/>
    </source>
</evidence>
<accession>A0ABR8AFZ4</accession>